<evidence type="ECO:0000313" key="4">
    <source>
        <dbReference type="Proteomes" id="UP001529514"/>
    </source>
</evidence>
<organism evidence="3 4">
    <name type="scientific">Xenorhabdus taiwanensis</name>
    <dbReference type="NCBI Taxonomy" id="3085177"/>
    <lineage>
        <taxon>Bacteria</taxon>
        <taxon>Pseudomonadati</taxon>
        <taxon>Pseudomonadota</taxon>
        <taxon>Gammaproteobacteria</taxon>
        <taxon>Enterobacterales</taxon>
        <taxon>Morganellaceae</taxon>
        <taxon>Xenorhabdus</taxon>
    </lineage>
</organism>
<dbReference type="Gene3D" id="1.10.150.130">
    <property type="match status" value="1"/>
</dbReference>
<feature type="domain" description="Phage integrase central" evidence="2">
    <location>
        <begin position="8"/>
        <end position="65"/>
    </location>
</feature>
<accession>A0ABM8JUQ8</accession>
<sequence length="78" mass="8961">MLISVLRTYREDMMDAFEKDVFPYIGHRPIAEIKPLELLDFLSIMEKKGVTDKLKKVANAVVKFGHMQLLLAGQNLQI</sequence>
<dbReference type="InterPro" id="IPR010998">
    <property type="entry name" value="Integrase_recombinase_N"/>
</dbReference>
<evidence type="ECO:0000256" key="1">
    <source>
        <dbReference type="ARBA" id="ARBA00023125"/>
    </source>
</evidence>
<dbReference type="EMBL" id="AP028978">
    <property type="protein sequence ID" value="BET96421.1"/>
    <property type="molecule type" value="Genomic_DNA"/>
</dbReference>
<evidence type="ECO:0000313" key="3">
    <source>
        <dbReference type="EMBL" id="BET96421.1"/>
    </source>
</evidence>
<gene>
    <name evidence="3" type="ORF">TCT1_13420</name>
</gene>
<dbReference type="InterPro" id="IPR053876">
    <property type="entry name" value="Phage_int_M"/>
</dbReference>
<dbReference type="Proteomes" id="UP001529514">
    <property type="component" value="Chromosome"/>
</dbReference>
<keyword evidence="1" id="KW-0238">DNA-binding</keyword>
<dbReference type="Pfam" id="PF22022">
    <property type="entry name" value="Phage_int_M"/>
    <property type="match status" value="1"/>
</dbReference>
<name>A0ABM8JUQ8_9GAMM</name>
<reference evidence="3 4" key="1">
    <citation type="submission" date="2023-10" db="EMBL/GenBank/DDBJ databases">
        <title>Xenorhabdus taiwanensis sp. nov., a symbiotic bacterium associated with the entomopathogenic nematode Steinernema taiwanensis.</title>
        <authorList>
            <person name="Tseng C.T."/>
            <person name="Shu H.Y."/>
            <person name="Chen M.H."/>
            <person name="Fang Y.J."/>
            <person name="Wu T.L."/>
            <person name="Lin Y.C."/>
            <person name="Huang C.J."/>
        </authorList>
    </citation>
    <scope>NUCLEOTIDE SEQUENCE [LARGE SCALE GENOMIC DNA]</scope>
    <source>
        <strain evidence="3 4">TCT-1</strain>
    </source>
</reference>
<keyword evidence="4" id="KW-1185">Reference proteome</keyword>
<protein>
    <recommendedName>
        <fullName evidence="2">Phage integrase central domain-containing protein</fullName>
    </recommendedName>
</protein>
<evidence type="ECO:0000259" key="2">
    <source>
        <dbReference type="Pfam" id="PF22022"/>
    </source>
</evidence>
<proteinExistence type="predicted"/>